<gene>
    <name evidence="1" type="ORF">PN36_29205</name>
</gene>
<evidence type="ECO:0000313" key="2">
    <source>
        <dbReference type="Proteomes" id="UP000030428"/>
    </source>
</evidence>
<evidence type="ECO:0000313" key="1">
    <source>
        <dbReference type="EMBL" id="KHD10019.1"/>
    </source>
</evidence>
<keyword evidence="2" id="KW-1185">Reference proteome</keyword>
<organism evidence="1 2">
    <name type="scientific">Candidatus Thiomargarita nelsonii</name>
    <dbReference type="NCBI Taxonomy" id="1003181"/>
    <lineage>
        <taxon>Bacteria</taxon>
        <taxon>Pseudomonadati</taxon>
        <taxon>Pseudomonadota</taxon>
        <taxon>Gammaproteobacteria</taxon>
        <taxon>Thiotrichales</taxon>
        <taxon>Thiotrichaceae</taxon>
        <taxon>Thiomargarita</taxon>
    </lineage>
</organism>
<proteinExistence type="predicted"/>
<dbReference type="AlphaFoldDB" id="A0A0A6PII0"/>
<accession>A0A0A6PII0</accession>
<sequence length="91" mass="10544">MTLLDGEKTIKLINSTRIFDENGEKHDVNYIQLGNASSDYRNKNITLIYNFPVKLILRFSGIPTQSTRIVVLKIGYGYYESIEFRNIALQR</sequence>
<name>A0A0A6PII0_9GAMM</name>
<reference evidence="1 2" key="1">
    <citation type="journal article" date="2016" name="Front. Microbiol.">
        <title>Single-Cell (Meta-)Genomics of a Dimorphic Candidatus Thiomargarita nelsonii Reveals Genomic Plasticity.</title>
        <authorList>
            <person name="Flood B.E."/>
            <person name="Fliss P."/>
            <person name="Jones D.S."/>
            <person name="Dick G.J."/>
            <person name="Jain S."/>
            <person name="Kaster A.K."/>
            <person name="Winkel M."/>
            <person name="Mussmann M."/>
            <person name="Bailey J."/>
        </authorList>
    </citation>
    <scope>NUCLEOTIDE SEQUENCE [LARGE SCALE GENOMIC DNA]</scope>
    <source>
        <strain evidence="1">Hydrate Ridge</strain>
    </source>
</reference>
<comment type="caution">
    <text evidence="1">The sequence shown here is derived from an EMBL/GenBank/DDBJ whole genome shotgun (WGS) entry which is preliminary data.</text>
</comment>
<dbReference type="EMBL" id="JSZA02000199">
    <property type="protein sequence ID" value="KHD10019.1"/>
    <property type="molecule type" value="Genomic_DNA"/>
</dbReference>
<dbReference type="Proteomes" id="UP000030428">
    <property type="component" value="Unassembled WGS sequence"/>
</dbReference>
<protein>
    <submittedName>
        <fullName evidence="1">Uncharacterized protein</fullName>
    </submittedName>
</protein>